<dbReference type="NCBIfam" id="NF008877">
    <property type="entry name" value="PRK11913.1-2"/>
    <property type="match status" value="1"/>
</dbReference>
<dbReference type="PROSITE" id="PS00367">
    <property type="entry name" value="BH4_AAA_HYDROXYL_1"/>
    <property type="match status" value="1"/>
</dbReference>
<keyword evidence="16" id="KW-1185">Reference proteome</keyword>
<evidence type="ECO:0000256" key="5">
    <source>
        <dbReference type="ARBA" id="ARBA00011995"/>
    </source>
</evidence>
<dbReference type="GO" id="GO:0005506">
    <property type="term" value="F:iron ion binding"/>
    <property type="evidence" value="ECO:0007669"/>
    <property type="project" value="InterPro"/>
</dbReference>
<keyword evidence="10" id="KW-0503">Monooxygenase</keyword>
<gene>
    <name evidence="15" type="primary">phhA</name>
    <name evidence="15" type="ORF">GCM10010995_26710</name>
</gene>
<evidence type="ECO:0000256" key="12">
    <source>
        <dbReference type="ARBA" id="ARBA00029922"/>
    </source>
</evidence>
<evidence type="ECO:0000256" key="2">
    <source>
        <dbReference type="ARBA" id="ARBA00001954"/>
    </source>
</evidence>
<evidence type="ECO:0000259" key="14">
    <source>
        <dbReference type="PROSITE" id="PS51410"/>
    </source>
</evidence>
<evidence type="ECO:0000256" key="1">
    <source>
        <dbReference type="ARBA" id="ARBA00001060"/>
    </source>
</evidence>
<dbReference type="RefSeq" id="WP_117003922.1">
    <property type="nucleotide sequence ID" value="NZ_BMJS01000058.1"/>
</dbReference>
<dbReference type="UniPathway" id="UPA00139">
    <property type="reaction ID" value="UER00337"/>
</dbReference>
<keyword evidence="7 13" id="KW-0479">Metal-binding</keyword>
<dbReference type="EMBL" id="BMJS01000058">
    <property type="protein sequence ID" value="GGG07802.1"/>
    <property type="molecule type" value="Genomic_DNA"/>
</dbReference>
<dbReference type="InterPro" id="IPR005960">
    <property type="entry name" value="Phe-4-hydroxylase_mono"/>
</dbReference>
<feature type="binding site" evidence="13">
    <location>
        <position position="167"/>
    </location>
    <ligand>
        <name>Fe cation</name>
        <dbReference type="ChEBI" id="CHEBI:24875"/>
    </ligand>
</feature>
<reference evidence="15" key="2">
    <citation type="submission" date="2020-09" db="EMBL/GenBank/DDBJ databases">
        <authorList>
            <person name="Sun Q."/>
            <person name="Zhou Y."/>
        </authorList>
    </citation>
    <scope>NUCLEOTIDE SEQUENCE</scope>
    <source>
        <strain evidence="15">CGMCC 1.15758</strain>
    </source>
</reference>
<evidence type="ECO:0000313" key="16">
    <source>
        <dbReference type="Proteomes" id="UP000636949"/>
    </source>
</evidence>
<evidence type="ECO:0000256" key="13">
    <source>
        <dbReference type="PIRSR" id="PIRSR601273-2"/>
    </source>
</evidence>
<keyword evidence="9 13" id="KW-0408">Iron</keyword>
<name>A0A8J2Z705_9GAMM</name>
<dbReference type="InterPro" id="IPR001273">
    <property type="entry name" value="ArAA_hydroxylase"/>
</dbReference>
<dbReference type="OrthoDB" id="9780502at2"/>
<proteinExistence type="inferred from homology"/>
<comment type="cofactor">
    <cofactor evidence="2 13">
        <name>Fe(2+)</name>
        <dbReference type="ChEBI" id="CHEBI:29033"/>
    </cofactor>
</comment>
<evidence type="ECO:0000256" key="11">
    <source>
        <dbReference type="ARBA" id="ARBA00023232"/>
    </source>
</evidence>
<protein>
    <recommendedName>
        <fullName evidence="6">Phenylalanine-4-hydroxylase</fullName>
        <ecNumber evidence="5">1.14.16.1</ecNumber>
    </recommendedName>
    <alternativeName>
        <fullName evidence="12">Phe-4-monooxygenase</fullName>
    </alternativeName>
</protein>
<dbReference type="AlphaFoldDB" id="A0A8J2Z705"/>
<dbReference type="EC" id="1.14.16.1" evidence="5"/>
<dbReference type="PANTHER" id="PTHR11473">
    <property type="entry name" value="AROMATIC AMINO ACID HYDROXYLASE"/>
    <property type="match status" value="1"/>
</dbReference>
<dbReference type="GO" id="GO:0006559">
    <property type="term" value="P:L-phenylalanine catabolic process"/>
    <property type="evidence" value="ECO:0007669"/>
    <property type="project" value="UniProtKB-UniPathway"/>
</dbReference>
<comment type="caution">
    <text evidence="15">The sequence shown here is derived from an EMBL/GenBank/DDBJ whole genome shotgun (WGS) entry which is preliminary data.</text>
</comment>
<dbReference type="CDD" id="cd03348">
    <property type="entry name" value="pro_PheOH"/>
    <property type="match status" value="1"/>
</dbReference>
<feature type="binding site" evidence="13">
    <location>
        <position position="127"/>
    </location>
    <ligand>
        <name>Fe cation</name>
        <dbReference type="ChEBI" id="CHEBI:24875"/>
    </ligand>
</feature>
<dbReference type="InterPro" id="IPR018301">
    <property type="entry name" value="ArAA_hydroxylase_Fe/CU_BS"/>
</dbReference>
<evidence type="ECO:0000313" key="15">
    <source>
        <dbReference type="EMBL" id="GGG07802.1"/>
    </source>
</evidence>
<evidence type="ECO:0000256" key="4">
    <source>
        <dbReference type="ARBA" id="ARBA00009712"/>
    </source>
</evidence>
<evidence type="ECO:0000256" key="6">
    <source>
        <dbReference type="ARBA" id="ARBA00020276"/>
    </source>
</evidence>
<dbReference type="Proteomes" id="UP000636949">
    <property type="component" value="Unassembled WGS sequence"/>
</dbReference>
<comment type="similarity">
    <text evidence="4">Belongs to the biopterin-dependent aromatic amino acid hydroxylase family.</text>
</comment>
<feature type="binding site" evidence="13">
    <location>
        <position position="122"/>
    </location>
    <ligand>
        <name>Fe cation</name>
        <dbReference type="ChEBI" id="CHEBI:24875"/>
    </ligand>
</feature>
<evidence type="ECO:0000256" key="8">
    <source>
        <dbReference type="ARBA" id="ARBA00023002"/>
    </source>
</evidence>
<evidence type="ECO:0000256" key="9">
    <source>
        <dbReference type="ARBA" id="ARBA00023004"/>
    </source>
</evidence>
<dbReference type="Pfam" id="PF00351">
    <property type="entry name" value="Biopterin_H"/>
    <property type="match status" value="1"/>
</dbReference>
<keyword evidence="8" id="KW-0560">Oxidoreductase</keyword>
<dbReference type="PROSITE" id="PS51410">
    <property type="entry name" value="BH4_AAA_HYDROXYL_2"/>
    <property type="match status" value="1"/>
</dbReference>
<evidence type="ECO:0000256" key="7">
    <source>
        <dbReference type="ARBA" id="ARBA00022723"/>
    </source>
</evidence>
<dbReference type="InterPro" id="IPR019774">
    <property type="entry name" value="Aromatic-AA_hydroxylase_C"/>
</dbReference>
<comment type="catalytic activity">
    <reaction evidence="1">
        <text>(6R)-L-erythro-5,6,7,8-tetrahydrobiopterin + L-phenylalanine + O2 = (4aS,6R)-4a-hydroxy-L-erythro-5,6,7,8-tetrahydrobiopterin + L-tyrosine</text>
        <dbReference type="Rhea" id="RHEA:20273"/>
        <dbReference type="ChEBI" id="CHEBI:15379"/>
        <dbReference type="ChEBI" id="CHEBI:15642"/>
        <dbReference type="ChEBI" id="CHEBI:58095"/>
        <dbReference type="ChEBI" id="CHEBI:58315"/>
        <dbReference type="ChEBI" id="CHEBI:59560"/>
        <dbReference type="EC" id="1.14.16.1"/>
    </reaction>
</comment>
<comment type="pathway">
    <text evidence="3">Amino-acid degradation; L-phenylalanine degradation; acetoacetate and fumarate from L-phenylalanine: step 1/6.</text>
</comment>
<dbReference type="GO" id="GO:0004505">
    <property type="term" value="F:phenylalanine 4-monooxygenase activity"/>
    <property type="evidence" value="ECO:0007669"/>
    <property type="project" value="UniProtKB-EC"/>
</dbReference>
<dbReference type="PANTHER" id="PTHR11473:SF24">
    <property type="entry name" value="PHENYLALANINE-4-HYDROXYLASE"/>
    <property type="match status" value="1"/>
</dbReference>
<reference evidence="15" key="1">
    <citation type="journal article" date="2014" name="Int. J. Syst. Evol. Microbiol.">
        <title>Complete genome sequence of Corynebacterium casei LMG S-19264T (=DSM 44701T), isolated from a smear-ripened cheese.</title>
        <authorList>
            <consortium name="US DOE Joint Genome Institute (JGI-PGF)"/>
            <person name="Walter F."/>
            <person name="Albersmeier A."/>
            <person name="Kalinowski J."/>
            <person name="Ruckert C."/>
        </authorList>
    </citation>
    <scope>NUCLEOTIDE SEQUENCE</scope>
    <source>
        <strain evidence="15">CGMCC 1.15758</strain>
    </source>
</reference>
<evidence type="ECO:0000256" key="10">
    <source>
        <dbReference type="ARBA" id="ARBA00023033"/>
    </source>
</evidence>
<dbReference type="InterPro" id="IPR036951">
    <property type="entry name" value="ArAA_hydroxylase_sf"/>
</dbReference>
<feature type="domain" description="Biopterin-dependent aromatic amino acid hydroxylase family profile" evidence="14">
    <location>
        <begin position="1"/>
        <end position="274"/>
    </location>
</feature>
<sequence length="274" mass="32111">MKTNSKYVSKKPDYRGFVVYDEIENNTWQTLMEAQLKIIQGRACDEYLKGLEFLNFPVNRIPQIPEVNEKLQKVTGWTVEPVPALIGFDRFFKLLSERKFPCATFIRTPEELKYLQEPDIFHELFGHCPMLAHPVYADFMQRYGELGVGQTPDVQKLLARFYWFTVEFGLINTPQGLRCYGGGILSSMGETVYALEDPKVRYERFDALNILRTPYRIDIYQPVYYIVHSYESIYNVLKDDFIDLIKKSQSLPEFRALFPKKEKPLENEGLELIE</sequence>
<evidence type="ECO:0000256" key="3">
    <source>
        <dbReference type="ARBA" id="ARBA00005088"/>
    </source>
</evidence>
<accession>A0A8J2Z705</accession>
<dbReference type="Gene3D" id="1.10.800.10">
    <property type="entry name" value="Aromatic amino acid hydroxylase"/>
    <property type="match status" value="1"/>
</dbReference>
<dbReference type="NCBIfam" id="TIGR01267">
    <property type="entry name" value="Phe4hydrox_mono"/>
    <property type="match status" value="1"/>
</dbReference>
<organism evidence="15 16">
    <name type="scientific">Cysteiniphilum litorale</name>
    <dbReference type="NCBI Taxonomy" id="2056700"/>
    <lineage>
        <taxon>Bacteria</taxon>
        <taxon>Pseudomonadati</taxon>
        <taxon>Pseudomonadota</taxon>
        <taxon>Gammaproteobacteria</taxon>
        <taxon>Thiotrichales</taxon>
        <taxon>Fastidiosibacteraceae</taxon>
        <taxon>Cysteiniphilum</taxon>
    </lineage>
</organism>
<keyword evidence="11" id="KW-0585">Phenylalanine catabolism</keyword>
<dbReference type="SUPFAM" id="SSF56534">
    <property type="entry name" value="Aromatic aminoacid monoxygenases, catalytic and oligomerization domains"/>
    <property type="match status" value="1"/>
</dbReference>
<dbReference type="InterPro" id="IPR036329">
    <property type="entry name" value="Aro-AA_hydroxylase_C_sf"/>
</dbReference>
<dbReference type="PRINTS" id="PR00372">
    <property type="entry name" value="FYWHYDRXLASE"/>
</dbReference>